<dbReference type="Proteomes" id="UP000296706">
    <property type="component" value="Chromosome"/>
</dbReference>
<proteinExistence type="predicted"/>
<evidence type="ECO:0000256" key="1">
    <source>
        <dbReference type="SAM" id="MobiDB-lite"/>
    </source>
</evidence>
<dbReference type="AlphaFoldDB" id="A0A4D6HF51"/>
<keyword evidence="2" id="KW-0812">Transmembrane</keyword>
<gene>
    <name evidence="4" type="ORF">DV733_16045</name>
</gene>
<evidence type="ECO:0000313" key="4">
    <source>
        <dbReference type="EMBL" id="QCC52649.1"/>
    </source>
</evidence>
<feature type="domain" description="VWFA" evidence="3">
    <location>
        <begin position="382"/>
        <end position="513"/>
    </location>
</feature>
<dbReference type="GeneID" id="39849402"/>
<dbReference type="InterPro" id="IPR002035">
    <property type="entry name" value="VWF_A"/>
</dbReference>
<dbReference type="STRING" id="1457250.GCA_000755225_02088"/>
<dbReference type="PROSITE" id="PS51318">
    <property type="entry name" value="TAT"/>
    <property type="match status" value="1"/>
</dbReference>
<keyword evidence="2" id="KW-1133">Transmembrane helix</keyword>
<evidence type="ECO:0000313" key="5">
    <source>
        <dbReference type="Proteomes" id="UP000296706"/>
    </source>
</evidence>
<evidence type="ECO:0000259" key="3">
    <source>
        <dbReference type="PROSITE" id="PS50234"/>
    </source>
</evidence>
<keyword evidence="5" id="KW-1185">Reference proteome</keyword>
<feature type="region of interest" description="Disordered" evidence="1">
    <location>
        <begin position="362"/>
        <end position="393"/>
    </location>
</feature>
<feature type="region of interest" description="Disordered" evidence="1">
    <location>
        <begin position="176"/>
        <end position="202"/>
    </location>
</feature>
<dbReference type="PROSITE" id="PS50234">
    <property type="entry name" value="VWFA"/>
    <property type="match status" value="1"/>
</dbReference>
<feature type="compositionally biased region" description="Polar residues" evidence="1">
    <location>
        <begin position="635"/>
        <end position="644"/>
    </location>
</feature>
<keyword evidence="2" id="KW-0472">Membrane</keyword>
<name>A0A4D6HF51_9EURY</name>
<feature type="region of interest" description="Disordered" evidence="1">
    <location>
        <begin position="620"/>
        <end position="644"/>
    </location>
</feature>
<sequence>MSDDKSNLSRRKLLGGLGTIGAAGAFGGAATTSLLWDEEKFGNASNPNVLQAGALDLAVDWEEHYVDWLGAETEYDVRRIDSLDDLQEGEAYLPPNNPMIAVPQEDFNALWLDTIIEEQDLVKEEAGPDSPNDQPDPVVTLEDVKPGDFGEVTFSYHLFGNPGFVSMCGEVHADVDNGLTEPEDKVNGHTPDESDGTEGGDLGDHIQAKLFYDRNCDNLHQGGEIEVMFVTDVSESMGEPFSGTPDVDDNPGDANQAGDNTRLEAIKAHMGDHPALGSDVDLLSEIASCGGGNIEVGSVSTAVNLHHLDNLDDGDDDDGTQVGFDDGGLDANLDRALTAANAGDDDGNTAADYEDLKNLFGPDTDFSPDFVTEDPVNNTGGNEYEAERPYTEDGGTAVPAGIERAHRALLPDAFVSASSGKEGIDPSGNAAFPGEVRKLIVVFTDGKPGETTLAEAQQTADDAQLDSVDILPVIVNADPSGDDVDYANALATEGLNPLFAANYSELGDAIETVQTVVCSSAGGEEIIAGPMPINELIGGQQEGDWNGLEDCVLLRPDATGIAAAEQFGQYCQAPSNTGCVAMEWWLPYDIPGVNDNIVQTDRLEFQVSFEAVQCRHNTNEDGMPVQTLPGADAENNAQHYANDD</sequence>
<dbReference type="InterPro" id="IPR006311">
    <property type="entry name" value="TAT_signal"/>
</dbReference>
<dbReference type="OrthoDB" id="222305at2157"/>
<reference evidence="4 5" key="1">
    <citation type="journal article" date="2019" name="Nat. Commun.">
        <title>A new type of DNA phosphorothioation-based antiviral system in archaea.</title>
        <authorList>
            <person name="Xiong L."/>
            <person name="Liu S."/>
            <person name="Chen S."/>
            <person name="Xiao Y."/>
            <person name="Zhu B."/>
            <person name="Gao Y."/>
            <person name="Zhang Y."/>
            <person name="Chen B."/>
            <person name="Luo J."/>
            <person name="Deng Z."/>
            <person name="Chen X."/>
            <person name="Wang L."/>
            <person name="Chen S."/>
        </authorList>
    </citation>
    <scope>NUCLEOTIDE SEQUENCE [LARGE SCALE GENOMIC DNA]</scope>
    <source>
        <strain evidence="4 5">CBA1105</strain>
    </source>
</reference>
<organism evidence="4 5">
    <name type="scientific">Halapricum salinum</name>
    <dbReference type="NCBI Taxonomy" id="1457250"/>
    <lineage>
        <taxon>Archaea</taxon>
        <taxon>Methanobacteriati</taxon>
        <taxon>Methanobacteriota</taxon>
        <taxon>Stenosarchaea group</taxon>
        <taxon>Halobacteria</taxon>
        <taxon>Halobacteriales</taxon>
        <taxon>Haloarculaceae</taxon>
        <taxon>Halapricum</taxon>
    </lineage>
</organism>
<evidence type="ECO:0000256" key="2">
    <source>
        <dbReference type="SAM" id="Phobius"/>
    </source>
</evidence>
<dbReference type="SUPFAM" id="SSF53300">
    <property type="entry name" value="vWA-like"/>
    <property type="match status" value="1"/>
</dbReference>
<accession>A0A4D6HF51</accession>
<feature type="transmembrane region" description="Helical" evidence="2">
    <location>
        <begin position="12"/>
        <end position="36"/>
    </location>
</feature>
<protein>
    <recommendedName>
        <fullName evidence="3">VWFA domain-containing protein</fullName>
    </recommendedName>
</protein>
<feature type="compositionally biased region" description="Basic and acidic residues" evidence="1">
    <location>
        <begin position="182"/>
        <end position="192"/>
    </location>
</feature>
<dbReference type="Gene3D" id="3.40.50.410">
    <property type="entry name" value="von Willebrand factor, type A domain"/>
    <property type="match status" value="1"/>
</dbReference>
<dbReference type="InterPro" id="IPR036465">
    <property type="entry name" value="vWFA_dom_sf"/>
</dbReference>
<dbReference type="RefSeq" id="WP_049992975.1">
    <property type="nucleotide sequence ID" value="NZ_CP031310.1"/>
</dbReference>
<dbReference type="EMBL" id="CP031310">
    <property type="protein sequence ID" value="QCC52649.1"/>
    <property type="molecule type" value="Genomic_DNA"/>
</dbReference>
<dbReference type="KEGG" id="hsn:DV733_16045"/>